<keyword evidence="2" id="KW-1185">Reference proteome</keyword>
<organism evidence="1 2">
    <name type="scientific">Neomoorella humiferrea</name>
    <dbReference type="NCBI Taxonomy" id="676965"/>
    <lineage>
        <taxon>Bacteria</taxon>
        <taxon>Bacillati</taxon>
        <taxon>Bacillota</taxon>
        <taxon>Clostridia</taxon>
        <taxon>Neomoorellales</taxon>
        <taxon>Neomoorellaceae</taxon>
        <taxon>Neomoorella</taxon>
    </lineage>
</organism>
<name>A0A2T0AVC4_9FIRM</name>
<gene>
    <name evidence="1" type="ORF">MOHU_08290</name>
</gene>
<dbReference type="AlphaFoldDB" id="A0A2T0AVC4"/>
<comment type="caution">
    <text evidence="1">The sequence shown here is derived from an EMBL/GenBank/DDBJ whole genome shotgun (WGS) entry which is preliminary data.</text>
</comment>
<dbReference type="Proteomes" id="UP000238415">
    <property type="component" value="Unassembled WGS sequence"/>
</dbReference>
<proteinExistence type="predicted"/>
<protein>
    <submittedName>
        <fullName evidence="1">Uncharacterized protein</fullName>
    </submittedName>
</protein>
<reference evidence="1 2" key="1">
    <citation type="submission" date="2018-03" db="EMBL/GenBank/DDBJ databases">
        <title>Genome sequence of Moorella humiferrea DSM 23265.</title>
        <authorList>
            <person name="Poehlein A."/>
            <person name="Daniel R."/>
        </authorList>
    </citation>
    <scope>NUCLEOTIDE SEQUENCE [LARGE SCALE GENOMIC DNA]</scope>
    <source>
        <strain evidence="1 2">DSM 23265</strain>
    </source>
</reference>
<evidence type="ECO:0000313" key="2">
    <source>
        <dbReference type="Proteomes" id="UP000238415"/>
    </source>
</evidence>
<dbReference type="EMBL" id="PVXM01000008">
    <property type="protein sequence ID" value="PRR74516.1"/>
    <property type="molecule type" value="Genomic_DNA"/>
</dbReference>
<accession>A0A2T0AVC4</accession>
<sequence>MIKEFREALKRFLVEICEFVQERDISFPQRPSGKYQVEVRDGIPSIQPIGIKPKPDLRALDTLMVGLRAWEKETFGNIMEIITRSERLSQAFLTSATGDLISGNRTMVFPKIRPIIEAYFAETNSFDFQQETFNRICDKVEEELRRLPYCSKILQCPVVGIHVSPNCSDCCLQLESDLQVRSLSLEEIEEFLEYPPFLPSFFTTVVEMKKDMEIFKQQLCFPEKDKKRIECVVIALRLLFGDRIFVPFQIERGQGILGKVLLGEQQSYSLEQRVVPPPRLLHIVDQEKYTELKELYHCISETLLERDRAKIAFSDNRSKQRVELALRKWSEGLDQVSAEWKLIAHWIALEGLFSPSSRQELSFRLALRGAIFMEEKEVYQKLKMSYEMRSRIVHGDYSPDDPQLTEIALTTEEILRRILRKILQQPRNYMPDQLEEKLLETLTK</sequence>
<evidence type="ECO:0000313" key="1">
    <source>
        <dbReference type="EMBL" id="PRR74516.1"/>
    </source>
</evidence>